<protein>
    <submittedName>
        <fullName evidence="1">Uncharacterized protein</fullName>
    </submittedName>
</protein>
<accession>A0AAV4T1G7</accession>
<proteinExistence type="predicted"/>
<keyword evidence="2" id="KW-1185">Reference proteome</keyword>
<sequence>MFPYHQYMVYDFVMMERKSISFVHDSLDMENAVHCTGMGEGGGSFVCEATLIARAYSLGFFSLGGIQWNMDIEL</sequence>
<dbReference type="Proteomes" id="UP001054945">
    <property type="component" value="Unassembled WGS sequence"/>
</dbReference>
<comment type="caution">
    <text evidence="1">The sequence shown here is derived from an EMBL/GenBank/DDBJ whole genome shotgun (WGS) entry which is preliminary data.</text>
</comment>
<organism evidence="1 2">
    <name type="scientific">Caerostris extrusa</name>
    <name type="common">Bark spider</name>
    <name type="synonym">Caerostris bankana</name>
    <dbReference type="NCBI Taxonomy" id="172846"/>
    <lineage>
        <taxon>Eukaryota</taxon>
        <taxon>Metazoa</taxon>
        <taxon>Ecdysozoa</taxon>
        <taxon>Arthropoda</taxon>
        <taxon>Chelicerata</taxon>
        <taxon>Arachnida</taxon>
        <taxon>Araneae</taxon>
        <taxon>Araneomorphae</taxon>
        <taxon>Entelegynae</taxon>
        <taxon>Araneoidea</taxon>
        <taxon>Araneidae</taxon>
        <taxon>Caerostris</taxon>
    </lineage>
</organism>
<gene>
    <name evidence="1" type="ORF">CEXT_493751</name>
</gene>
<reference evidence="1 2" key="1">
    <citation type="submission" date="2021-06" db="EMBL/GenBank/DDBJ databases">
        <title>Caerostris extrusa draft genome.</title>
        <authorList>
            <person name="Kono N."/>
            <person name="Arakawa K."/>
        </authorList>
    </citation>
    <scope>NUCLEOTIDE SEQUENCE [LARGE SCALE GENOMIC DNA]</scope>
</reference>
<dbReference type="AlphaFoldDB" id="A0AAV4T1G7"/>
<evidence type="ECO:0000313" key="1">
    <source>
        <dbReference type="EMBL" id="GIY39934.1"/>
    </source>
</evidence>
<evidence type="ECO:0000313" key="2">
    <source>
        <dbReference type="Proteomes" id="UP001054945"/>
    </source>
</evidence>
<name>A0AAV4T1G7_CAEEX</name>
<dbReference type="EMBL" id="BPLR01010532">
    <property type="protein sequence ID" value="GIY39934.1"/>
    <property type="molecule type" value="Genomic_DNA"/>
</dbReference>